<accession>A0A382GE46</accession>
<feature type="domain" description="Asparagine synthetase" evidence="1">
    <location>
        <begin position="1"/>
        <end position="124"/>
    </location>
</feature>
<dbReference type="EMBL" id="UINC01055033">
    <property type="protein sequence ID" value="SVB73458.1"/>
    <property type="molecule type" value="Genomic_DNA"/>
</dbReference>
<dbReference type="InterPro" id="IPR014729">
    <property type="entry name" value="Rossmann-like_a/b/a_fold"/>
</dbReference>
<dbReference type="Pfam" id="PF00733">
    <property type="entry name" value="Asn_synthase"/>
    <property type="match status" value="1"/>
</dbReference>
<organism evidence="2">
    <name type="scientific">marine metagenome</name>
    <dbReference type="NCBI Taxonomy" id="408172"/>
    <lineage>
        <taxon>unclassified sequences</taxon>
        <taxon>metagenomes</taxon>
        <taxon>ecological metagenomes</taxon>
    </lineage>
</organism>
<gene>
    <name evidence="2" type="ORF">METZ01_LOCUS226312</name>
</gene>
<dbReference type="GO" id="GO:0006529">
    <property type="term" value="P:asparagine biosynthetic process"/>
    <property type="evidence" value="ECO:0007669"/>
    <property type="project" value="InterPro"/>
</dbReference>
<dbReference type="InterPro" id="IPR001962">
    <property type="entry name" value="Asn_synthase"/>
</dbReference>
<name>A0A382GE46_9ZZZZ</name>
<dbReference type="Gene3D" id="3.40.50.620">
    <property type="entry name" value="HUPs"/>
    <property type="match status" value="1"/>
</dbReference>
<dbReference type="CDD" id="cd01991">
    <property type="entry name" value="Asn_synthase_B_C"/>
    <property type="match status" value="1"/>
</dbReference>
<dbReference type="AlphaFoldDB" id="A0A382GE46"/>
<dbReference type="InterPro" id="IPR051786">
    <property type="entry name" value="ASN_synthetase/amidase"/>
</dbReference>
<dbReference type="PANTHER" id="PTHR43284:SF1">
    <property type="entry name" value="ASPARAGINE SYNTHETASE"/>
    <property type="match status" value="1"/>
</dbReference>
<dbReference type="SUPFAM" id="SSF52402">
    <property type="entry name" value="Adenine nucleotide alpha hydrolases-like"/>
    <property type="match status" value="1"/>
</dbReference>
<reference evidence="2" key="1">
    <citation type="submission" date="2018-05" db="EMBL/GenBank/DDBJ databases">
        <authorList>
            <person name="Lanie J.A."/>
            <person name="Ng W.-L."/>
            <person name="Kazmierczak K.M."/>
            <person name="Andrzejewski T.M."/>
            <person name="Davidsen T.M."/>
            <person name="Wayne K.J."/>
            <person name="Tettelin H."/>
            <person name="Glass J.I."/>
            <person name="Rusch D."/>
            <person name="Podicherti R."/>
            <person name="Tsui H.-C.T."/>
            <person name="Winkler M.E."/>
        </authorList>
    </citation>
    <scope>NUCLEOTIDE SEQUENCE</scope>
</reference>
<dbReference type="GO" id="GO:0004066">
    <property type="term" value="F:asparagine synthase (glutamine-hydrolyzing) activity"/>
    <property type="evidence" value="ECO:0007669"/>
    <property type="project" value="InterPro"/>
</dbReference>
<evidence type="ECO:0000313" key="2">
    <source>
        <dbReference type="EMBL" id="SVB73458.1"/>
    </source>
</evidence>
<dbReference type="GO" id="GO:0005829">
    <property type="term" value="C:cytosol"/>
    <property type="evidence" value="ECO:0007669"/>
    <property type="project" value="TreeGrafter"/>
</dbReference>
<protein>
    <recommendedName>
        <fullName evidence="1">Asparagine synthetase domain-containing protein</fullName>
    </recommendedName>
</protein>
<feature type="non-terminal residue" evidence="2">
    <location>
        <position position="1"/>
    </location>
</feature>
<proteinExistence type="predicted"/>
<evidence type="ECO:0000259" key="1">
    <source>
        <dbReference type="Pfam" id="PF00733"/>
    </source>
</evidence>
<dbReference type="PANTHER" id="PTHR43284">
    <property type="entry name" value="ASPARAGINE SYNTHETASE (GLUTAMINE-HYDROLYZING)"/>
    <property type="match status" value="1"/>
</dbReference>
<sequence length="128" mass="15145">AAMGVSLETRIPFLDHRVAQLAWRMPLHMKLRDGKGKWALRQILYKHVPSNLIERPKAGFGIPLGQWLRGPLLDWAENLINEDRLRSEGYLNSKLIRETWQQHLSNRYDWPLELWSVLMFQAWLDESN</sequence>